<dbReference type="AlphaFoldDB" id="A0A078MII5"/>
<feature type="transmembrane region" description="Helical" evidence="1">
    <location>
        <begin position="248"/>
        <end position="269"/>
    </location>
</feature>
<dbReference type="PATRIC" id="fig|1461581.3.peg.1597"/>
<feature type="transmembrane region" description="Helical" evidence="1">
    <location>
        <begin position="121"/>
        <end position="148"/>
    </location>
</feature>
<dbReference type="EMBL" id="LM997413">
    <property type="protein sequence ID" value="CEA04561.1"/>
    <property type="molecule type" value="Genomic_DNA"/>
</dbReference>
<feature type="transmembrane region" description="Helical" evidence="1">
    <location>
        <begin position="222"/>
        <end position="242"/>
    </location>
</feature>
<proteinExistence type="predicted"/>
<gene>
    <name evidence="2" type="ORF">BN1049_01619</name>
</gene>
<sequence>MQQKWTDRPPSGDGIEVVLEAWPAFLRAHGSLLAKALPPLVGFGIFVMYFYRNHFYPSFDLFQFSSLLLAAACIGFAIVGAVIVMTVLPGAALYHWFLNTKKIKDELVYAMPYSENALSKAVWQLVLLVYFAPFTLVGLGLVTSLVLAPGLYVHTGLLWPGLIGLAFGIALQIRFDLPRWSFLSYIWTAYIPFLILFVLLSTVLQSSLPIIEKLDDVWHYPILWAIPLVIAAMVTVCAMGHFAGWNAALLFGLFFGLVVAGYSGVLTTVPERAIKGLGLGAYEAEMIVLDPDFCNRELSELGIAEDCTLRNVHVVWSFGDAIVLRPALDQPLQVQIPAMFIRSLARKAEGDR</sequence>
<keyword evidence="1" id="KW-0472">Membrane</keyword>
<keyword evidence="1" id="KW-0812">Transmembrane</keyword>
<dbReference type="OrthoDB" id="7029908at2"/>
<reference evidence="2" key="1">
    <citation type="submission" date="2014-07" db="EMBL/GenBank/DDBJ databases">
        <authorList>
            <person name="Urmite Genomes Urmite Genomes"/>
        </authorList>
    </citation>
    <scope>NUCLEOTIDE SEQUENCE</scope>
    <source>
        <strain evidence="2">12M76_air</strain>
    </source>
</reference>
<feature type="transmembrane region" description="Helical" evidence="1">
    <location>
        <begin position="157"/>
        <end position="175"/>
    </location>
</feature>
<name>A0A078MII5_9PSED</name>
<feature type="transmembrane region" description="Helical" evidence="1">
    <location>
        <begin position="32"/>
        <end position="52"/>
    </location>
</feature>
<feature type="transmembrane region" description="Helical" evidence="1">
    <location>
        <begin position="187"/>
        <end position="210"/>
    </location>
</feature>
<evidence type="ECO:0000313" key="2">
    <source>
        <dbReference type="EMBL" id="CEA04561.1"/>
    </source>
</evidence>
<dbReference type="RefSeq" id="WP_052508744.1">
    <property type="nucleotide sequence ID" value="NZ_LK391969.1"/>
</dbReference>
<evidence type="ECO:0008006" key="3">
    <source>
        <dbReference type="Google" id="ProtNLM"/>
    </source>
</evidence>
<dbReference type="EMBL" id="LK391969">
    <property type="protein sequence ID" value="CEF26686.1"/>
    <property type="molecule type" value="Genomic_DNA"/>
</dbReference>
<evidence type="ECO:0000256" key="1">
    <source>
        <dbReference type="SAM" id="Phobius"/>
    </source>
</evidence>
<accession>A0A078MII5</accession>
<organism evidence="2">
    <name type="scientific">Pseudomonas saudimassiliensis</name>
    <dbReference type="NCBI Taxonomy" id="1461581"/>
    <lineage>
        <taxon>Bacteria</taxon>
        <taxon>Pseudomonadati</taxon>
        <taxon>Pseudomonadota</taxon>
        <taxon>Gammaproteobacteria</taxon>
        <taxon>Pseudomonadales</taxon>
        <taxon>Pseudomonadaceae</taxon>
        <taxon>Pseudomonas</taxon>
    </lineage>
</organism>
<protein>
    <recommendedName>
        <fullName evidence="3">Transmembrane protein</fullName>
    </recommendedName>
</protein>
<keyword evidence="1" id="KW-1133">Transmembrane helix</keyword>
<feature type="transmembrane region" description="Helical" evidence="1">
    <location>
        <begin position="64"/>
        <end position="97"/>
    </location>
</feature>